<dbReference type="Gene3D" id="3.40.33.10">
    <property type="entry name" value="CAP"/>
    <property type="match status" value="1"/>
</dbReference>
<keyword evidence="3" id="KW-0732">Signal</keyword>
<name>A0A646QFR5_9MYRI</name>
<feature type="domain" description="SCP" evidence="4">
    <location>
        <begin position="35"/>
        <end position="185"/>
    </location>
</feature>
<dbReference type="InterPro" id="IPR002413">
    <property type="entry name" value="V5_allergen-like"/>
</dbReference>
<protein>
    <recommendedName>
        <fullName evidence="2">Cysteine-rich venom protein</fullName>
    </recommendedName>
</protein>
<comment type="similarity">
    <text evidence="1">Belongs to the CRISP family. Venom allergen 5-like subfamily.</text>
</comment>
<dbReference type="SUPFAM" id="SSF55797">
    <property type="entry name" value="PR-1-like"/>
    <property type="match status" value="1"/>
</dbReference>
<dbReference type="PRINTS" id="PR00838">
    <property type="entry name" value="V5ALLERGEN"/>
</dbReference>
<dbReference type="PANTHER" id="PTHR10334">
    <property type="entry name" value="CYSTEINE-RICH SECRETORY PROTEIN-RELATED"/>
    <property type="match status" value="1"/>
</dbReference>
<evidence type="ECO:0000259" key="4">
    <source>
        <dbReference type="SMART" id="SM00198"/>
    </source>
</evidence>
<evidence type="ECO:0000256" key="3">
    <source>
        <dbReference type="SAM" id="SignalP"/>
    </source>
</evidence>
<dbReference type="AlphaFoldDB" id="A0A646QFR5"/>
<evidence type="ECO:0000313" key="5">
    <source>
        <dbReference type="EMBL" id="MUP40859.1"/>
    </source>
</evidence>
<dbReference type="InterPro" id="IPR035940">
    <property type="entry name" value="CAP_sf"/>
</dbReference>
<feature type="chain" id="PRO_5025019967" description="Cysteine-rich venom protein" evidence="3">
    <location>
        <begin position="25"/>
        <end position="211"/>
    </location>
</feature>
<dbReference type="EMBL" id="GHBY01000682">
    <property type="protein sequence ID" value="MUP40859.1"/>
    <property type="molecule type" value="Transcribed_RNA"/>
</dbReference>
<dbReference type="GO" id="GO:0005576">
    <property type="term" value="C:extracellular region"/>
    <property type="evidence" value="ECO:0007669"/>
    <property type="project" value="InterPro"/>
</dbReference>
<dbReference type="CDD" id="cd05380">
    <property type="entry name" value="CAP_euk"/>
    <property type="match status" value="1"/>
</dbReference>
<evidence type="ECO:0000256" key="1">
    <source>
        <dbReference type="ARBA" id="ARBA00009169"/>
    </source>
</evidence>
<dbReference type="PROSITE" id="PS01009">
    <property type="entry name" value="CRISP_1"/>
    <property type="match status" value="1"/>
</dbReference>
<feature type="signal peptide" evidence="3">
    <location>
        <begin position="1"/>
        <end position="24"/>
    </location>
</feature>
<dbReference type="InterPro" id="IPR018244">
    <property type="entry name" value="Allrgn_V5/Tpx1_CS"/>
</dbReference>
<accession>A0A646QFR5</accession>
<evidence type="ECO:0000256" key="2">
    <source>
        <dbReference type="ARBA" id="ARBA00032745"/>
    </source>
</evidence>
<reference evidence="5" key="1">
    <citation type="submission" date="2018-11" db="EMBL/GenBank/DDBJ databases">
        <title>Venom-gland transcriptomics and venom proteomics of the Florida green centipede (Hemiscolopendra marginata) reveal sex-based variation in a centipede venom.</title>
        <authorList>
            <person name="Nystrom G.S."/>
            <person name="Ward M.J."/>
            <person name="Ellsworth S.A."/>
            <person name="Rokyta D.R."/>
        </authorList>
    </citation>
    <scope>NUCLEOTIDE SEQUENCE</scope>
    <source>
        <tissue evidence="5">Venom gland</tissue>
    </source>
</reference>
<dbReference type="SMART" id="SM00198">
    <property type="entry name" value="SCP"/>
    <property type="match status" value="1"/>
</dbReference>
<dbReference type="InterPro" id="IPR001283">
    <property type="entry name" value="CRISP-related"/>
</dbReference>
<organism evidence="5">
    <name type="scientific">Hemiscolopendra marginata</name>
    <dbReference type="NCBI Taxonomy" id="943146"/>
    <lineage>
        <taxon>Eukaryota</taxon>
        <taxon>Metazoa</taxon>
        <taxon>Ecdysozoa</taxon>
        <taxon>Arthropoda</taxon>
        <taxon>Myriapoda</taxon>
        <taxon>Chilopoda</taxon>
        <taxon>Pleurostigmophora</taxon>
        <taxon>Scolopendromorpha</taxon>
        <taxon>Scolopendridae</taxon>
        <taxon>Hemiscolopendra</taxon>
    </lineage>
</organism>
<dbReference type="PRINTS" id="PR00837">
    <property type="entry name" value="V5TPXLIKE"/>
</dbReference>
<dbReference type="Pfam" id="PF00188">
    <property type="entry name" value="CAP"/>
    <property type="match status" value="1"/>
</dbReference>
<dbReference type="InterPro" id="IPR014044">
    <property type="entry name" value="CAP_dom"/>
</dbReference>
<sequence length="211" mass="23228">MTMFPVSAVLGILVASQLFLDGWSCRMSEHGLDKDSKAKILDIHNKFRQKVAKGQEKGQPPASNMKELHWDEEIAAKAQKTAEKCIFQHTPKDQLMSSKYIKLGENVYAGSYPDPLSTAASDWYGEVTDVNPSIVKSYVSQWETGHYTQMLWAETEALGCGYAKSADDGDSYVFCLYGPSGNYPGEPIYKQGTAGSDCKNGQSSLYPGLCK</sequence>
<proteinExistence type="inferred from homology"/>